<organism evidence="3 4">
    <name type="scientific">Thermococcus paralvinellae</name>
    <dbReference type="NCBI Taxonomy" id="582419"/>
    <lineage>
        <taxon>Archaea</taxon>
        <taxon>Methanobacteriati</taxon>
        <taxon>Methanobacteriota</taxon>
        <taxon>Thermococci</taxon>
        <taxon>Thermococcales</taxon>
        <taxon>Thermococcaceae</taxon>
        <taxon>Thermococcus</taxon>
    </lineage>
</organism>
<proteinExistence type="predicted"/>
<evidence type="ECO:0000313" key="3">
    <source>
        <dbReference type="EMBL" id="AHF80618.1"/>
    </source>
</evidence>
<name>W0I870_9EURY</name>
<dbReference type="OrthoDB" id="56053at2157"/>
<dbReference type="SUPFAM" id="SSF46785">
    <property type="entry name" value="Winged helix' DNA-binding domain"/>
    <property type="match status" value="1"/>
</dbReference>
<dbReference type="GeneID" id="24907921"/>
<dbReference type="RefSeq" id="WP_042681247.1">
    <property type="nucleotide sequence ID" value="NZ_CP006965.1"/>
</dbReference>
<keyword evidence="1" id="KW-0175">Coiled coil</keyword>
<dbReference type="InterPro" id="IPR005149">
    <property type="entry name" value="Tscrpt_reg_PadR_N"/>
</dbReference>
<dbReference type="STRING" id="582419.TES1_1236"/>
<accession>W0I870</accession>
<dbReference type="InterPro" id="IPR036388">
    <property type="entry name" value="WH-like_DNA-bd_sf"/>
</dbReference>
<reference evidence="3 4" key="1">
    <citation type="journal article" date="2014" name="Int. J. Syst. Evol. Microbiol.">
        <title>Thermococcus paralvinellae sp. nov. and Thermococcus cleftensis sp. nov. of hyperthermophilic heterotrophs from deep-sea hydrothermal vents.</title>
        <authorList>
            <person name="Hensley S.A."/>
            <person name="Jung J.H."/>
            <person name="Park C.S."/>
            <person name="Holden J.F."/>
        </authorList>
    </citation>
    <scope>NUCLEOTIDE SEQUENCE [LARGE SCALE GENOMIC DNA]</scope>
    <source>
        <strain evidence="3 4">ES1</strain>
    </source>
</reference>
<dbReference type="HOGENOM" id="CLU_063440_1_3_2"/>
<evidence type="ECO:0000259" key="2">
    <source>
        <dbReference type="Pfam" id="PF03551"/>
    </source>
</evidence>
<dbReference type="InterPro" id="IPR036390">
    <property type="entry name" value="WH_DNA-bd_sf"/>
</dbReference>
<protein>
    <submittedName>
        <fullName evidence="3">Transcriptional regulator, PadR family</fullName>
    </submittedName>
</protein>
<evidence type="ECO:0000313" key="4">
    <source>
        <dbReference type="Proteomes" id="UP000019027"/>
    </source>
</evidence>
<gene>
    <name evidence="3" type="ORF">TES1_1236</name>
</gene>
<dbReference type="PANTHER" id="PTHR43252:SF2">
    <property type="entry name" value="TRANSCRIPTION REGULATOR, PADR-LIKE FAMILY"/>
    <property type="match status" value="1"/>
</dbReference>
<dbReference type="PANTHER" id="PTHR43252">
    <property type="entry name" value="TRANSCRIPTIONAL REGULATOR YQJI"/>
    <property type="match status" value="1"/>
</dbReference>
<dbReference type="Proteomes" id="UP000019027">
    <property type="component" value="Chromosome"/>
</dbReference>
<sequence>MEPPVKKFKGSLKLIILNFLKEEPLHGYGIMQRLSEFFKDYTPSPGVVYPILASLKRSGYIETVSEGKRDKKVYKITEKGLEYLEKNREELERILRHIKTRAEFLDRGGRELRDAIILAVRKLPELNEKQKRELEEIMRECAKKIRFIVEFGGE</sequence>
<dbReference type="Gene3D" id="1.10.10.10">
    <property type="entry name" value="Winged helix-like DNA-binding domain superfamily/Winged helix DNA-binding domain"/>
    <property type="match status" value="1"/>
</dbReference>
<dbReference type="KEGG" id="ths:TES1_1236"/>
<evidence type="ECO:0000256" key="1">
    <source>
        <dbReference type="SAM" id="Coils"/>
    </source>
</evidence>
<feature type="domain" description="Transcription regulator PadR N-terminal" evidence="2">
    <location>
        <begin position="16"/>
        <end position="85"/>
    </location>
</feature>
<keyword evidence="4" id="KW-1185">Reference proteome</keyword>
<dbReference type="EMBL" id="CP006965">
    <property type="protein sequence ID" value="AHF80618.1"/>
    <property type="molecule type" value="Genomic_DNA"/>
</dbReference>
<dbReference type="AlphaFoldDB" id="W0I870"/>
<feature type="coiled-coil region" evidence="1">
    <location>
        <begin position="74"/>
        <end position="140"/>
    </location>
</feature>
<dbReference type="Pfam" id="PF03551">
    <property type="entry name" value="PadR"/>
    <property type="match status" value="1"/>
</dbReference>